<feature type="domain" description="FAD/NAD(P)-binding" evidence="4">
    <location>
        <begin position="2"/>
        <end position="292"/>
    </location>
</feature>
<protein>
    <submittedName>
        <fullName evidence="6">Nitrite reductase (NADH) large subunit</fullName>
    </submittedName>
</protein>
<dbReference type="InterPro" id="IPR041575">
    <property type="entry name" value="Rubredoxin_C"/>
</dbReference>
<dbReference type="OrthoDB" id="9807946at2"/>
<dbReference type="PANTHER" id="PTHR43429:SF3">
    <property type="entry name" value="NITRITE REDUCTASE [NAD(P)H]"/>
    <property type="match status" value="1"/>
</dbReference>
<evidence type="ECO:0000313" key="6">
    <source>
        <dbReference type="EMBL" id="SJZ92173.1"/>
    </source>
</evidence>
<dbReference type="SUPFAM" id="SSF51905">
    <property type="entry name" value="FAD/NAD(P)-binding domain"/>
    <property type="match status" value="2"/>
</dbReference>
<evidence type="ECO:0000259" key="4">
    <source>
        <dbReference type="Pfam" id="PF07992"/>
    </source>
</evidence>
<dbReference type="PRINTS" id="PR00411">
    <property type="entry name" value="PNDRDTASEI"/>
</dbReference>
<reference evidence="7" key="1">
    <citation type="submission" date="2017-02" db="EMBL/GenBank/DDBJ databases">
        <authorList>
            <person name="Varghese N."/>
            <person name="Submissions S."/>
        </authorList>
    </citation>
    <scope>NUCLEOTIDE SEQUENCE [LARGE SCALE GENOMIC DNA]</scope>
    <source>
        <strain evidence="7">DSM 16521</strain>
    </source>
</reference>
<dbReference type="RefSeq" id="WP_159071779.1">
    <property type="nucleotide sequence ID" value="NZ_FUXM01000012.1"/>
</dbReference>
<evidence type="ECO:0000313" key="7">
    <source>
        <dbReference type="Proteomes" id="UP000189933"/>
    </source>
</evidence>
<dbReference type="AlphaFoldDB" id="A0A1T4PKS0"/>
<dbReference type="Gene3D" id="3.30.390.30">
    <property type="match status" value="1"/>
</dbReference>
<dbReference type="PANTHER" id="PTHR43429">
    <property type="entry name" value="PYRIDINE NUCLEOTIDE-DISULFIDE OXIDOREDUCTASE DOMAIN-CONTAINING"/>
    <property type="match status" value="1"/>
</dbReference>
<evidence type="ECO:0000256" key="3">
    <source>
        <dbReference type="ARBA" id="ARBA00022827"/>
    </source>
</evidence>
<organism evidence="6 7">
    <name type="scientific">Carboxydocella sporoproducens DSM 16521</name>
    <dbReference type="NCBI Taxonomy" id="1121270"/>
    <lineage>
        <taxon>Bacteria</taxon>
        <taxon>Bacillati</taxon>
        <taxon>Bacillota</taxon>
        <taxon>Clostridia</taxon>
        <taxon>Eubacteriales</taxon>
        <taxon>Clostridiales Family XVI. Incertae Sedis</taxon>
        <taxon>Carboxydocella</taxon>
    </lineage>
</organism>
<dbReference type="InterPro" id="IPR036188">
    <property type="entry name" value="FAD/NAD-bd_sf"/>
</dbReference>
<evidence type="ECO:0000256" key="1">
    <source>
        <dbReference type="ARBA" id="ARBA00001974"/>
    </source>
</evidence>
<dbReference type="Pfam" id="PF07992">
    <property type="entry name" value="Pyr_redox_2"/>
    <property type="match status" value="1"/>
</dbReference>
<name>A0A1T4PKS0_9FIRM</name>
<keyword evidence="2" id="KW-0285">Flavoprotein</keyword>
<keyword evidence="3" id="KW-0274">FAD</keyword>
<dbReference type="InterPro" id="IPR023753">
    <property type="entry name" value="FAD/NAD-binding_dom"/>
</dbReference>
<evidence type="ECO:0000256" key="2">
    <source>
        <dbReference type="ARBA" id="ARBA00022630"/>
    </source>
</evidence>
<dbReference type="EMBL" id="FUXM01000012">
    <property type="protein sequence ID" value="SJZ92173.1"/>
    <property type="molecule type" value="Genomic_DNA"/>
</dbReference>
<proteinExistence type="predicted"/>
<dbReference type="InterPro" id="IPR016156">
    <property type="entry name" value="FAD/NAD-linked_Rdtase_dimer_sf"/>
</dbReference>
<gene>
    <name evidence="6" type="ORF">SAMN02745885_01320</name>
</gene>
<dbReference type="InterPro" id="IPR050260">
    <property type="entry name" value="FAD-bd_OxRdtase"/>
</dbReference>
<feature type="domain" description="NADH-rubredoxin oxidoreductase C-terminal" evidence="5">
    <location>
        <begin position="311"/>
        <end position="376"/>
    </location>
</feature>
<dbReference type="Proteomes" id="UP000189933">
    <property type="component" value="Unassembled WGS sequence"/>
</dbReference>
<keyword evidence="7" id="KW-1185">Reference proteome</keyword>
<evidence type="ECO:0000259" key="5">
    <source>
        <dbReference type="Pfam" id="PF18267"/>
    </source>
</evidence>
<comment type="cofactor">
    <cofactor evidence="1">
        <name>FAD</name>
        <dbReference type="ChEBI" id="CHEBI:57692"/>
    </cofactor>
</comment>
<dbReference type="PRINTS" id="PR00368">
    <property type="entry name" value="FADPNR"/>
</dbReference>
<dbReference type="Gene3D" id="3.50.50.60">
    <property type="entry name" value="FAD/NAD(P)-binding domain"/>
    <property type="match status" value="2"/>
</dbReference>
<dbReference type="Pfam" id="PF18267">
    <property type="entry name" value="Rubredoxin_C"/>
    <property type="match status" value="1"/>
</dbReference>
<dbReference type="GO" id="GO:0016491">
    <property type="term" value="F:oxidoreductase activity"/>
    <property type="evidence" value="ECO:0007669"/>
    <property type="project" value="InterPro"/>
</dbReference>
<accession>A0A1T4PKS0</accession>
<sequence length="395" mass="42766">MAIVILGGGVAAVSAIEGIRQQDKEQPVTLVAAEKYPPYYRLRLSFLLGQEFEVEKFLLKPPAWYQEMGVELRLGIKAERIDPASRQVRLEDGSVLSYSSLIIATGSRAFLPPVPGNQLAGVFTLRTAEDAQRINEFARPGQKGIIIGGGPLGLEAAWTLSQRGIQVAVLEHNQRLLPRQVDEKASAYLHRAAQRAGIELVLAAQAQAITGTEKVEALQLADGRQLPADFILFSTGVRPNLEIAQAAGLACQRGIVVDRYLRTSQDQIWACGDVAEYNGQVWGLWPVAQAQGRVAGMNAAGAEEKYVEVPPPSILKVMGTSVFSIGNWAESGSQKVKADEEGFYCKLCFQGRQLTGAIVIGDEGLARQLKRAVEKGMETDPEADFSRILADLGQG</sequence>